<dbReference type="InterPro" id="IPR024997">
    <property type="entry name" value="DUF3892"/>
</dbReference>
<evidence type="ECO:0000313" key="1">
    <source>
        <dbReference type="EMBL" id="GHP13018.1"/>
    </source>
</evidence>
<dbReference type="Proteomes" id="UP000604765">
    <property type="component" value="Unassembled WGS sequence"/>
</dbReference>
<name>A0ABQ3VWH5_9LACO</name>
<dbReference type="RefSeq" id="WP_203629060.1">
    <property type="nucleotide sequence ID" value="NZ_BNJR01000004.1"/>
</dbReference>
<dbReference type="EMBL" id="BNJR01000004">
    <property type="protein sequence ID" value="GHP13018.1"/>
    <property type="molecule type" value="Genomic_DNA"/>
</dbReference>
<proteinExistence type="predicted"/>
<gene>
    <name evidence="1" type="ORF">YK48G_04430</name>
</gene>
<protein>
    <recommendedName>
        <fullName evidence="3">DUF3892 domain-containing protein</fullName>
    </recommendedName>
</protein>
<accession>A0ABQ3VWH5</accession>
<evidence type="ECO:0000313" key="2">
    <source>
        <dbReference type="Proteomes" id="UP000604765"/>
    </source>
</evidence>
<keyword evidence="2" id="KW-1185">Reference proteome</keyword>
<sequence>MEHKIVKVHTENDSATKESEIVSVELANGDVETKEQVVAWLDLGNDYFFTNSAHSKVDVKVVHPHLPKKPYIQTDPNATTSDNLLSLPRF</sequence>
<evidence type="ECO:0008006" key="3">
    <source>
        <dbReference type="Google" id="ProtNLM"/>
    </source>
</evidence>
<comment type="caution">
    <text evidence="1">The sequence shown here is derived from an EMBL/GenBank/DDBJ whole genome shotgun (WGS) entry which is preliminary data.</text>
</comment>
<dbReference type="Pfam" id="PF13031">
    <property type="entry name" value="DUF3892"/>
    <property type="match status" value="1"/>
</dbReference>
<reference evidence="1 2" key="1">
    <citation type="journal article" date="2021" name="Int. J. Syst. Evol. Microbiol.">
        <title>Lentilactobacillus fungorum sp. nov., isolated from spent mushroom substrates.</title>
        <authorList>
            <person name="Tohno M."/>
            <person name="Tanizawa Y."/>
            <person name="Kojima Y."/>
            <person name="Sakamoto M."/>
            <person name="Ohkuma M."/>
            <person name="Kobayashi H."/>
        </authorList>
    </citation>
    <scope>NUCLEOTIDE SEQUENCE [LARGE SCALE GENOMIC DNA]</scope>
    <source>
        <strain evidence="1 2">YK48G</strain>
    </source>
</reference>
<organism evidence="1 2">
    <name type="scientific">Lentilactobacillus fungorum</name>
    <dbReference type="NCBI Taxonomy" id="2201250"/>
    <lineage>
        <taxon>Bacteria</taxon>
        <taxon>Bacillati</taxon>
        <taxon>Bacillota</taxon>
        <taxon>Bacilli</taxon>
        <taxon>Lactobacillales</taxon>
        <taxon>Lactobacillaceae</taxon>
        <taxon>Lentilactobacillus</taxon>
    </lineage>
</organism>